<dbReference type="AlphaFoldDB" id="A0A835REC0"/>
<organism evidence="2 3">
    <name type="scientific">Vanilla planifolia</name>
    <name type="common">Vanilla</name>
    <dbReference type="NCBI Taxonomy" id="51239"/>
    <lineage>
        <taxon>Eukaryota</taxon>
        <taxon>Viridiplantae</taxon>
        <taxon>Streptophyta</taxon>
        <taxon>Embryophyta</taxon>
        <taxon>Tracheophyta</taxon>
        <taxon>Spermatophyta</taxon>
        <taxon>Magnoliopsida</taxon>
        <taxon>Liliopsida</taxon>
        <taxon>Asparagales</taxon>
        <taxon>Orchidaceae</taxon>
        <taxon>Vanilloideae</taxon>
        <taxon>Vanilleae</taxon>
        <taxon>Vanilla</taxon>
    </lineage>
</organism>
<sequence>MHSPHGHLPQQSTRNETLTTTTEHDEDGKSLSREKPTMQMNLEQMTPPYVQSLPQPDPNIGRECPAAIQLDTADGQRPLFQENIDNVRHFPLFQENIDNIRHSPVLQKCDEQIKELEPSRKKRRIKWNDKPFLQRKFILAVEQLGIDIIIATNASEAVALLSQRAGEHAINLAMVDFKLLRIVALGFILPAAAMIHDEETTVELVSMAIQSDACECLSSPIRLEEIKILWQHIMIRRYNLVKSYQKMPVMHMNLDQVQLPPVILPVRMLDANNKRESTTVFPFMSDESFRRLFAMSHEKC</sequence>
<reference evidence="2 3" key="1">
    <citation type="journal article" date="2020" name="Nat. Food">
        <title>A phased Vanilla planifolia genome enables genetic improvement of flavour and production.</title>
        <authorList>
            <person name="Hasing T."/>
            <person name="Tang H."/>
            <person name="Brym M."/>
            <person name="Khazi F."/>
            <person name="Huang T."/>
            <person name="Chambers A.H."/>
        </authorList>
    </citation>
    <scope>NUCLEOTIDE SEQUENCE [LARGE SCALE GENOMIC DNA]</scope>
    <source>
        <tissue evidence="2">Leaf</tissue>
    </source>
</reference>
<comment type="caution">
    <text evidence="2">The sequence shown here is derived from an EMBL/GenBank/DDBJ whole genome shotgun (WGS) entry which is preliminary data.</text>
</comment>
<protein>
    <submittedName>
        <fullName evidence="2">Uncharacterized protein</fullName>
    </submittedName>
</protein>
<proteinExistence type="predicted"/>
<evidence type="ECO:0000313" key="3">
    <source>
        <dbReference type="Proteomes" id="UP000639772"/>
    </source>
</evidence>
<feature type="compositionally biased region" description="Basic and acidic residues" evidence="1">
    <location>
        <begin position="22"/>
        <end position="35"/>
    </location>
</feature>
<name>A0A835REC0_VANPL</name>
<accession>A0A835REC0</accession>
<dbReference type="InterPro" id="IPR011006">
    <property type="entry name" value="CheY-like_superfamily"/>
</dbReference>
<evidence type="ECO:0000313" key="2">
    <source>
        <dbReference type="EMBL" id="KAG0490686.1"/>
    </source>
</evidence>
<dbReference type="OrthoDB" id="60033at2759"/>
<dbReference type="EMBL" id="JADCNM010000003">
    <property type="protein sequence ID" value="KAG0490686.1"/>
    <property type="molecule type" value="Genomic_DNA"/>
</dbReference>
<gene>
    <name evidence="2" type="ORF">HPP92_007549</name>
</gene>
<dbReference type="Proteomes" id="UP000639772">
    <property type="component" value="Chromosome 3"/>
</dbReference>
<evidence type="ECO:0000256" key="1">
    <source>
        <dbReference type="SAM" id="MobiDB-lite"/>
    </source>
</evidence>
<dbReference type="SUPFAM" id="SSF52172">
    <property type="entry name" value="CheY-like"/>
    <property type="match status" value="1"/>
</dbReference>
<feature type="region of interest" description="Disordered" evidence="1">
    <location>
        <begin position="1"/>
        <end position="35"/>
    </location>
</feature>